<sequence length="446" mass="50368">MALSRASCLEFTRPKGCPNLLHLRRQCRISSIRFPAATTNSSFNSSFCLKTTTTFHSACQSFRNSDNEIARTANNTNSKKLKVIFEGLLRGWKNPLENKAVILEEFFRRFMALALVLLALGFIPLQRRAFAAPASAAAAAVEKNNIQTQVEDEICAYERQLNEAITLLEQRLQEKEVRGNEEKDEVQRVQEALHFLTAKILSGRSNVLIHNDANTRKMKKLEANLLKEAEQVGKSYLKAKRELDKLVEANGDKKLKEMSGNKVMDAEDRFRAVWSALTKVEADLLAKEIEGFRLAFQNILAIQEKDNHLLQSKPNSTSTSECQMSVKESIVARIRKDLYNAIKKTWERMILPGAVDLEEVALVVSERCDRQKSSKSIEQCKNKVDNLKKRYKSERHRLSNGSSGVSHWPWYKKMDQIVGSSVAKTVSDEDKSMGGTGAINMARPSK</sequence>
<dbReference type="AlphaFoldDB" id="A0AA38F9S9"/>
<dbReference type="EMBL" id="JAHRHJ020000299">
    <property type="protein sequence ID" value="KAH9294220.1"/>
    <property type="molecule type" value="Genomic_DNA"/>
</dbReference>
<evidence type="ECO:0000313" key="5">
    <source>
        <dbReference type="Proteomes" id="UP000824469"/>
    </source>
</evidence>
<name>A0AA38F9S9_TAXCH</name>
<evidence type="ECO:0000256" key="1">
    <source>
        <dbReference type="SAM" id="Coils"/>
    </source>
</evidence>
<dbReference type="InterPro" id="IPR044822">
    <property type="entry name" value="Myb_DNA-bind_4"/>
</dbReference>
<feature type="domain" description="Myb/SANT-like DNA-binding" evidence="3">
    <location>
        <begin position="364"/>
        <end position="417"/>
    </location>
</feature>
<feature type="region of interest" description="Disordered" evidence="2">
    <location>
        <begin position="422"/>
        <end position="446"/>
    </location>
</feature>
<feature type="coiled-coil region" evidence="1">
    <location>
        <begin position="370"/>
        <end position="397"/>
    </location>
</feature>
<keyword evidence="1" id="KW-0175">Coiled coil</keyword>
<dbReference type="PANTHER" id="PTHR31307:SF63">
    <property type="entry name" value="MYB_SANT-LIKE DNA-BINDING DOMAIN-CONTAINING PROTEIN"/>
    <property type="match status" value="1"/>
</dbReference>
<gene>
    <name evidence="4" type="ORF">KI387_040581</name>
</gene>
<comment type="caution">
    <text evidence="4">The sequence shown here is derived from an EMBL/GenBank/DDBJ whole genome shotgun (WGS) entry which is preliminary data.</text>
</comment>
<feature type="non-terminal residue" evidence="4">
    <location>
        <position position="1"/>
    </location>
</feature>
<feature type="coiled-coil region" evidence="1">
    <location>
        <begin position="158"/>
        <end position="231"/>
    </location>
</feature>
<organism evidence="4 5">
    <name type="scientific">Taxus chinensis</name>
    <name type="common">Chinese yew</name>
    <name type="synonym">Taxus wallichiana var. chinensis</name>
    <dbReference type="NCBI Taxonomy" id="29808"/>
    <lineage>
        <taxon>Eukaryota</taxon>
        <taxon>Viridiplantae</taxon>
        <taxon>Streptophyta</taxon>
        <taxon>Embryophyta</taxon>
        <taxon>Tracheophyta</taxon>
        <taxon>Spermatophyta</taxon>
        <taxon>Pinopsida</taxon>
        <taxon>Pinidae</taxon>
        <taxon>Conifers II</taxon>
        <taxon>Cupressales</taxon>
        <taxon>Taxaceae</taxon>
        <taxon>Taxus</taxon>
    </lineage>
</organism>
<keyword evidence="5" id="KW-1185">Reference proteome</keyword>
<evidence type="ECO:0000259" key="3">
    <source>
        <dbReference type="Pfam" id="PF13837"/>
    </source>
</evidence>
<accession>A0AA38F9S9</accession>
<protein>
    <recommendedName>
        <fullName evidence="3">Myb/SANT-like DNA-binding domain-containing protein</fullName>
    </recommendedName>
</protein>
<reference evidence="4 5" key="1">
    <citation type="journal article" date="2021" name="Nat. Plants">
        <title>The Taxus genome provides insights into paclitaxel biosynthesis.</title>
        <authorList>
            <person name="Xiong X."/>
            <person name="Gou J."/>
            <person name="Liao Q."/>
            <person name="Li Y."/>
            <person name="Zhou Q."/>
            <person name="Bi G."/>
            <person name="Li C."/>
            <person name="Du R."/>
            <person name="Wang X."/>
            <person name="Sun T."/>
            <person name="Guo L."/>
            <person name="Liang H."/>
            <person name="Lu P."/>
            <person name="Wu Y."/>
            <person name="Zhang Z."/>
            <person name="Ro D.K."/>
            <person name="Shang Y."/>
            <person name="Huang S."/>
            <person name="Yan J."/>
        </authorList>
    </citation>
    <scope>NUCLEOTIDE SEQUENCE [LARGE SCALE GENOMIC DNA]</scope>
    <source>
        <strain evidence="4">Ta-2019</strain>
    </source>
</reference>
<evidence type="ECO:0000256" key="2">
    <source>
        <dbReference type="SAM" id="MobiDB-lite"/>
    </source>
</evidence>
<dbReference type="InterPro" id="IPR044823">
    <property type="entry name" value="ASIL1/2-like"/>
</dbReference>
<dbReference type="Pfam" id="PF13837">
    <property type="entry name" value="Myb_DNA-bind_4"/>
    <property type="match status" value="1"/>
</dbReference>
<dbReference type="PANTHER" id="PTHR31307">
    <property type="entry name" value="TRIHELIX TRANSCRIPTION FACTOR ASIL2"/>
    <property type="match status" value="1"/>
</dbReference>
<evidence type="ECO:0000313" key="4">
    <source>
        <dbReference type="EMBL" id="KAH9294220.1"/>
    </source>
</evidence>
<proteinExistence type="predicted"/>
<dbReference type="Proteomes" id="UP000824469">
    <property type="component" value="Unassembled WGS sequence"/>
</dbReference>